<sequence length="67" mass="7892">MEWIGPDHAHWPQRACVQAELEHGIRVEVALERRIKHRRITFMVAFSFVECRCANMRSYHSAVPLSM</sequence>
<accession>A0A2W7CTH4</accession>
<protein>
    <submittedName>
        <fullName evidence="1">Uncharacterized protein</fullName>
    </submittedName>
</protein>
<evidence type="ECO:0000313" key="2">
    <source>
        <dbReference type="Proteomes" id="UP000248616"/>
    </source>
</evidence>
<reference evidence="2" key="1">
    <citation type="submission" date="2017-03" db="EMBL/GenBank/DDBJ databases">
        <authorList>
            <person name="Safronova V.I."/>
            <person name="Sazanova A.L."/>
            <person name="Chirak E.R."/>
        </authorList>
    </citation>
    <scope>NUCLEOTIDE SEQUENCE [LARGE SCALE GENOMIC DNA]</scope>
    <source>
        <strain evidence="2">Ach-343</strain>
    </source>
</reference>
<dbReference type="EMBL" id="MZXV01000038">
    <property type="protein sequence ID" value="PZV37059.1"/>
    <property type="molecule type" value="Genomic_DNA"/>
</dbReference>
<organism evidence="1 2">
    <name type="scientific">Mesorhizobium kowhaii</name>
    <dbReference type="NCBI Taxonomy" id="1300272"/>
    <lineage>
        <taxon>Bacteria</taxon>
        <taxon>Pseudomonadati</taxon>
        <taxon>Pseudomonadota</taxon>
        <taxon>Alphaproteobacteria</taxon>
        <taxon>Hyphomicrobiales</taxon>
        <taxon>Phyllobacteriaceae</taxon>
        <taxon>Mesorhizobium</taxon>
    </lineage>
</organism>
<evidence type="ECO:0000313" key="1">
    <source>
        <dbReference type="EMBL" id="PZV37059.1"/>
    </source>
</evidence>
<proteinExistence type="predicted"/>
<gene>
    <name evidence="1" type="ORF">B5V02_18500</name>
</gene>
<dbReference type="AlphaFoldDB" id="A0A2W7CTH4"/>
<dbReference type="Proteomes" id="UP000248616">
    <property type="component" value="Unassembled WGS sequence"/>
</dbReference>
<name>A0A2W7CTH4_9HYPH</name>
<keyword evidence="2" id="KW-1185">Reference proteome</keyword>
<comment type="caution">
    <text evidence="1">The sequence shown here is derived from an EMBL/GenBank/DDBJ whole genome shotgun (WGS) entry which is preliminary data.</text>
</comment>